<dbReference type="OrthoDB" id="4336966at2"/>
<dbReference type="KEGG" id="slc:SL103_14390"/>
<keyword evidence="2" id="KW-0732">Signal</keyword>
<feature type="chain" id="PRO_5009100985" description="Secreted protein" evidence="2">
    <location>
        <begin position="46"/>
        <end position="139"/>
    </location>
</feature>
<evidence type="ECO:0000256" key="1">
    <source>
        <dbReference type="SAM" id="MobiDB-lite"/>
    </source>
</evidence>
<keyword evidence="4" id="KW-1185">Reference proteome</keyword>
<dbReference type="Proteomes" id="UP000094094">
    <property type="component" value="Chromosome"/>
</dbReference>
<dbReference type="AlphaFoldDB" id="A0A1D7VKM8"/>
<feature type="compositionally biased region" description="Basic and acidic residues" evidence="1">
    <location>
        <begin position="66"/>
        <end position="78"/>
    </location>
</feature>
<sequence length="139" mass="14062">MRKDIGTAGTSLLRRCRVPLLAVGIVLAFLLGAAGTGASATTAFAAPAAAKPAGAPPAAKPGNDPNEEKTKREAERGQPRGTARSSVGVPRHTGRPLPPHGVPVTAFPADGPEPAAPHDSSRAASRPAALPVLHCVFRC</sequence>
<name>A0A1D7VKM8_9ACTN</name>
<accession>A0A1D7VKM8</accession>
<evidence type="ECO:0000256" key="2">
    <source>
        <dbReference type="SAM" id="SignalP"/>
    </source>
</evidence>
<dbReference type="RefSeq" id="WP_069569239.1">
    <property type="nucleotide sequence ID" value="NZ_CP017157.1"/>
</dbReference>
<feature type="signal peptide" evidence="2">
    <location>
        <begin position="1"/>
        <end position="45"/>
    </location>
</feature>
<feature type="region of interest" description="Disordered" evidence="1">
    <location>
        <begin position="46"/>
        <end position="127"/>
    </location>
</feature>
<dbReference type="EMBL" id="CP017157">
    <property type="protein sequence ID" value="AOP47292.1"/>
    <property type="molecule type" value="Genomic_DNA"/>
</dbReference>
<evidence type="ECO:0008006" key="5">
    <source>
        <dbReference type="Google" id="ProtNLM"/>
    </source>
</evidence>
<proteinExistence type="predicted"/>
<reference evidence="3 4" key="1">
    <citation type="submission" date="2016-09" db="EMBL/GenBank/DDBJ databases">
        <title>Complete genome sequencing of Streptomyces lydicus 103 and metabolic pathways analysis of antibiotic biosynthesis.</title>
        <authorList>
            <person name="Jia N."/>
            <person name="Ding M.-Z."/>
            <person name="Gao F."/>
            <person name="Yuan Y.-J."/>
        </authorList>
    </citation>
    <scope>NUCLEOTIDE SEQUENCE [LARGE SCALE GENOMIC DNA]</scope>
    <source>
        <strain evidence="3 4">103</strain>
    </source>
</reference>
<gene>
    <name evidence="3" type="ORF">SL103_14390</name>
</gene>
<organism evidence="3 4">
    <name type="scientific">Streptomyces lydicus</name>
    <dbReference type="NCBI Taxonomy" id="47763"/>
    <lineage>
        <taxon>Bacteria</taxon>
        <taxon>Bacillati</taxon>
        <taxon>Actinomycetota</taxon>
        <taxon>Actinomycetes</taxon>
        <taxon>Kitasatosporales</taxon>
        <taxon>Streptomycetaceae</taxon>
        <taxon>Streptomyces</taxon>
    </lineage>
</organism>
<protein>
    <recommendedName>
        <fullName evidence="5">Secreted protein</fullName>
    </recommendedName>
</protein>
<evidence type="ECO:0000313" key="4">
    <source>
        <dbReference type="Proteomes" id="UP000094094"/>
    </source>
</evidence>
<evidence type="ECO:0000313" key="3">
    <source>
        <dbReference type="EMBL" id="AOP47292.1"/>
    </source>
</evidence>